<name>A0A9P6MYT0_9FUNG</name>
<feature type="compositionally biased region" description="Pro residues" evidence="1">
    <location>
        <begin position="463"/>
        <end position="479"/>
    </location>
</feature>
<dbReference type="InterPro" id="IPR032675">
    <property type="entry name" value="LRR_dom_sf"/>
</dbReference>
<dbReference type="Gene3D" id="3.80.10.10">
    <property type="entry name" value="Ribonuclease Inhibitor"/>
    <property type="match status" value="1"/>
</dbReference>
<dbReference type="AlphaFoldDB" id="A0A9P6MYT0"/>
<dbReference type="SUPFAM" id="SSF81383">
    <property type="entry name" value="F-box domain"/>
    <property type="match status" value="1"/>
</dbReference>
<dbReference type="SUPFAM" id="SSF52047">
    <property type="entry name" value="RNI-like"/>
    <property type="match status" value="1"/>
</dbReference>
<gene>
    <name evidence="2" type="ORF">BGZ80_006951</name>
</gene>
<dbReference type="EMBL" id="JAAAID010000348">
    <property type="protein sequence ID" value="KAG0018621.1"/>
    <property type="molecule type" value="Genomic_DNA"/>
</dbReference>
<accession>A0A9P6MYT0</accession>
<feature type="region of interest" description="Disordered" evidence="1">
    <location>
        <begin position="450"/>
        <end position="479"/>
    </location>
</feature>
<protein>
    <recommendedName>
        <fullName evidence="4">F-box domain-containing protein</fullName>
    </recommendedName>
</protein>
<evidence type="ECO:0000256" key="1">
    <source>
        <dbReference type="SAM" id="MobiDB-lite"/>
    </source>
</evidence>
<keyword evidence="3" id="KW-1185">Reference proteome</keyword>
<evidence type="ECO:0000313" key="2">
    <source>
        <dbReference type="EMBL" id="KAG0018621.1"/>
    </source>
</evidence>
<dbReference type="InterPro" id="IPR036047">
    <property type="entry name" value="F-box-like_dom_sf"/>
</dbReference>
<organism evidence="2 3">
    <name type="scientific">Entomortierella chlamydospora</name>
    <dbReference type="NCBI Taxonomy" id="101097"/>
    <lineage>
        <taxon>Eukaryota</taxon>
        <taxon>Fungi</taxon>
        <taxon>Fungi incertae sedis</taxon>
        <taxon>Mucoromycota</taxon>
        <taxon>Mortierellomycotina</taxon>
        <taxon>Mortierellomycetes</taxon>
        <taxon>Mortierellales</taxon>
        <taxon>Mortierellaceae</taxon>
        <taxon>Entomortierella</taxon>
    </lineage>
</organism>
<sequence>MRRFRISRLLPFRPCASAPTPAKLSAFTLNPFDIPHILDLILSHLDAKTRHSCLLVSKAWFAATAPIVWEKCFVGWGWRGPSWEFMINNIQHVNNLIWCLSCSRERCRYEVEQLSTALKRSDVNTCRLEEIFIRGEDALRESIEALLPTIPQLRRLTIAHKDRMSQRVLDAIPLEVITTNLVHLKELRLANHARIGIYEVDDNSNSNESATFGSPSKPTSEIGCGLVVKPALSLRIVDFGKMDMTAQRIIDIAPWFPRLETLMFDCISLFDSITEYQNPTTNGHSKSRVFATDFSSAWPTLTGLTLHLDEPITDLKVATPTEASVFARDLVTVLAHRLRILNLPTAIMDCNVFDVMSDVSRAAVDTPHPERKITQRHRTFLSDTSLTMSMPLEQVRVNGFNQGTYDKIASGRALLRFLENNAALEVLDLGNMHIGSVILERPEPVNFWNGNGGDNVSLENQVTPPPNSPPLSPPLSPSLPTHPPPKASYYFLGRATWACKNLRYLHLNGAYTVRCTPVQLYNHNDDFELSREIFRQISELTRLQFLWLQGFVFSEDLEKSGFHQLATLQDLRVISVDLHWAHRGTDTHRLKDSSPDTIVEFVRRNDIKWMVDSWPRLENLNLGGPCVCAGGRKQKIQGWLDDSVGPGRVVTIKEGYDVHSKRFRLDD</sequence>
<comment type="caution">
    <text evidence="2">The sequence shown here is derived from an EMBL/GenBank/DDBJ whole genome shotgun (WGS) entry which is preliminary data.</text>
</comment>
<reference evidence="2" key="1">
    <citation type="journal article" date="2020" name="Fungal Divers.">
        <title>Resolving the Mortierellaceae phylogeny through synthesis of multi-gene phylogenetics and phylogenomics.</title>
        <authorList>
            <person name="Vandepol N."/>
            <person name="Liber J."/>
            <person name="Desiro A."/>
            <person name="Na H."/>
            <person name="Kennedy M."/>
            <person name="Barry K."/>
            <person name="Grigoriev I.V."/>
            <person name="Miller A.N."/>
            <person name="O'Donnell K."/>
            <person name="Stajich J.E."/>
            <person name="Bonito G."/>
        </authorList>
    </citation>
    <scope>NUCLEOTIDE SEQUENCE</scope>
    <source>
        <strain evidence="2">NRRL 2769</strain>
    </source>
</reference>
<evidence type="ECO:0000313" key="3">
    <source>
        <dbReference type="Proteomes" id="UP000703661"/>
    </source>
</evidence>
<dbReference type="CDD" id="cd09917">
    <property type="entry name" value="F-box_SF"/>
    <property type="match status" value="1"/>
</dbReference>
<dbReference type="Proteomes" id="UP000703661">
    <property type="component" value="Unassembled WGS sequence"/>
</dbReference>
<evidence type="ECO:0008006" key="4">
    <source>
        <dbReference type="Google" id="ProtNLM"/>
    </source>
</evidence>
<proteinExistence type="predicted"/>